<proteinExistence type="inferred from homology"/>
<evidence type="ECO:0000256" key="1">
    <source>
        <dbReference type="ARBA" id="ARBA00006068"/>
    </source>
</evidence>
<dbReference type="InterPro" id="IPR050922">
    <property type="entry name" value="LytR/CpsA/Psr_CW_biosynth"/>
</dbReference>
<feature type="transmembrane region" description="Helical" evidence="2">
    <location>
        <begin position="64"/>
        <end position="82"/>
    </location>
</feature>
<evidence type="ECO:0000313" key="5">
    <source>
        <dbReference type="EMBL" id="RRC92914.1"/>
    </source>
</evidence>
<accession>A0A3P1S6U7</accession>
<feature type="domain" description="DNA polymerase processivity factor" evidence="3">
    <location>
        <begin position="85"/>
        <end position="200"/>
    </location>
</feature>
<dbReference type="EMBL" id="RQZI01000003">
    <property type="protein sequence ID" value="RRC92914.1"/>
    <property type="molecule type" value="Genomic_DNA"/>
</dbReference>
<dbReference type="Pfam" id="PF03816">
    <property type="entry name" value="LytR_cpsA_psr"/>
    <property type="match status" value="1"/>
</dbReference>
<evidence type="ECO:0000256" key="2">
    <source>
        <dbReference type="SAM" id="Phobius"/>
    </source>
</evidence>
<dbReference type="Gene3D" id="3.40.190.10">
    <property type="entry name" value="Periplasmic binding protein-like II"/>
    <property type="match status" value="1"/>
</dbReference>
<feature type="transmembrane region" description="Helical" evidence="2">
    <location>
        <begin position="89"/>
        <end position="108"/>
    </location>
</feature>
<comment type="similarity">
    <text evidence="1">Belongs to the LytR/CpsA/Psr (LCP) family.</text>
</comment>
<keyword evidence="2" id="KW-1133">Transmembrane helix</keyword>
<dbReference type="Gene3D" id="3.40.630.190">
    <property type="entry name" value="LCP protein"/>
    <property type="match status" value="1"/>
</dbReference>
<evidence type="ECO:0000259" key="4">
    <source>
        <dbReference type="Pfam" id="PF03816"/>
    </source>
</evidence>
<dbReference type="PANTHER" id="PTHR33392">
    <property type="entry name" value="POLYISOPRENYL-TEICHOIC ACID--PEPTIDOGLYCAN TEICHOIC ACID TRANSFERASE TAGU"/>
    <property type="match status" value="1"/>
</dbReference>
<protein>
    <submittedName>
        <fullName evidence="5">LytR family transcriptional regulator</fullName>
    </submittedName>
</protein>
<dbReference type="NCBIfam" id="TIGR00350">
    <property type="entry name" value="lytR_cpsA_psr"/>
    <property type="match status" value="1"/>
</dbReference>
<dbReference type="InterPro" id="IPR004190">
    <property type="entry name" value="DNA_pol_proc_fac"/>
</dbReference>
<keyword evidence="2" id="KW-0812">Transmembrane</keyword>
<dbReference type="Proteomes" id="UP000277597">
    <property type="component" value="Unassembled WGS sequence"/>
</dbReference>
<dbReference type="Pfam" id="PF02916">
    <property type="entry name" value="DNA_PPF"/>
    <property type="match status" value="1"/>
</dbReference>
<keyword evidence="2" id="KW-0472">Membrane</keyword>
<reference evidence="5 6" key="1">
    <citation type="submission" date="2018-11" db="EMBL/GenBank/DDBJ databases">
        <title>Genomes From Bacteria Associated with the Canine Oral Cavity: a Test Case for Automated Genome-Based Taxonomic Assignment.</title>
        <authorList>
            <person name="Coil D.A."/>
            <person name="Jospin G."/>
            <person name="Darling A.E."/>
            <person name="Wallis C."/>
            <person name="Davis I.J."/>
            <person name="Harris S."/>
            <person name="Eisen J.A."/>
            <person name="Holcombe L.J."/>
            <person name="O'Flynn C."/>
        </authorList>
    </citation>
    <scope>NUCLEOTIDE SEQUENCE [LARGE SCALE GENOMIC DNA]</scope>
    <source>
        <strain evidence="5 6">OH953</strain>
    </source>
</reference>
<gene>
    <name evidence="5" type="ORF">EII39_04125</name>
</gene>
<dbReference type="InterPro" id="IPR004474">
    <property type="entry name" value="LytR_CpsA_psr"/>
</dbReference>
<name>A0A3P1S6U7_STRSA</name>
<evidence type="ECO:0000259" key="3">
    <source>
        <dbReference type="Pfam" id="PF02916"/>
    </source>
</evidence>
<organism evidence="5 6">
    <name type="scientific">Streptococcus sanguinis</name>
    <dbReference type="NCBI Taxonomy" id="1305"/>
    <lineage>
        <taxon>Bacteria</taxon>
        <taxon>Bacillati</taxon>
        <taxon>Bacillota</taxon>
        <taxon>Bacilli</taxon>
        <taxon>Lactobacillales</taxon>
        <taxon>Streptococcaceae</taxon>
        <taxon>Streptococcus</taxon>
    </lineage>
</organism>
<feature type="transmembrane region" description="Helical" evidence="2">
    <location>
        <begin position="31"/>
        <end position="52"/>
    </location>
</feature>
<dbReference type="GO" id="GO:0006260">
    <property type="term" value="P:DNA replication"/>
    <property type="evidence" value="ECO:0007669"/>
    <property type="project" value="InterPro"/>
</dbReference>
<sequence>MYLYLRGEKGRIMNQHRRNVPASKKGKKLRLFNAALLTLVSLVSGLLIFSIFKNNVLAFHHLNLILSALLAAVILLAAFFVWKNKFKVLTTLLLLVTLLVSSGVMYGVKELMDLSRGVNSTSNYSEIEMAVYVRADSDKSDVTQLKKLTAPTENGDKDNVTALLEHIKKTKKTELTVENSSSYIAAYKALINQETEAIALNSSFGDMLASHDADYASKIKKIYTYKITRQVETGKRRDDANADVFNIYVSGIDTYGSISSVSRSDVNIIMTVNRKTKKVLLTTTPRDSYVAIADGGAGQMDKLTHTGIYGVDASVHTLENLYGIRIDYYVRLNFSSFLKLVDLLGGIDVENDQEFTSRHGNHHFPVGKVHMNSDQALGFVRERYSLQGGDNDRGKNQEKVIEAVIKKLTSTSALKNYNEIISGLQDSIQTNMELPVLMNLVNTQLESGGSYQVQSQAISGNGRMDLPSYAMPDSNLYMMEIQPESLDNAKAAIQQVMEGKTP</sequence>
<dbReference type="PANTHER" id="PTHR33392:SF6">
    <property type="entry name" value="POLYISOPRENYL-TEICHOIC ACID--PEPTIDOGLYCAN TEICHOIC ACID TRANSFERASE TAGU"/>
    <property type="match status" value="1"/>
</dbReference>
<dbReference type="AlphaFoldDB" id="A0A3P1S6U7"/>
<feature type="domain" description="Cell envelope-related transcriptional attenuator" evidence="4">
    <location>
        <begin position="263"/>
        <end position="409"/>
    </location>
</feature>
<evidence type="ECO:0000313" key="6">
    <source>
        <dbReference type="Proteomes" id="UP000277597"/>
    </source>
</evidence>
<comment type="caution">
    <text evidence="5">The sequence shown here is derived from an EMBL/GenBank/DDBJ whole genome shotgun (WGS) entry which is preliminary data.</text>
</comment>